<feature type="transmembrane region" description="Helical" evidence="11">
    <location>
        <begin position="197"/>
        <end position="213"/>
    </location>
</feature>
<dbReference type="GO" id="GO:0006811">
    <property type="term" value="P:monoatomic ion transport"/>
    <property type="evidence" value="ECO:0007669"/>
    <property type="project" value="UniProtKB-KW"/>
</dbReference>
<keyword evidence="4" id="KW-1003">Cell membrane</keyword>
<keyword evidence="6 11" id="KW-1133">Transmembrane helix</keyword>
<feature type="transmembrane region" description="Helical" evidence="11">
    <location>
        <begin position="73"/>
        <end position="92"/>
    </location>
</feature>
<feature type="region of interest" description="Disordered" evidence="10">
    <location>
        <begin position="910"/>
        <end position="939"/>
    </location>
</feature>
<reference evidence="17 18" key="1">
    <citation type="submission" date="2020-08" db="EMBL/GenBank/DDBJ databases">
        <title>Sequencing the genomes of 1000 actinobacteria strains.</title>
        <authorList>
            <person name="Klenk H.-P."/>
        </authorList>
    </citation>
    <scope>NUCLEOTIDE SEQUENCE [LARGE SCALE GENOMIC DNA]</scope>
    <source>
        <strain evidence="17 18">DSM 28796</strain>
    </source>
</reference>
<keyword evidence="2" id="KW-0813">Transport</keyword>
<feature type="transmembrane region" description="Helical" evidence="11">
    <location>
        <begin position="261"/>
        <end position="285"/>
    </location>
</feature>
<keyword evidence="3" id="KW-0050">Antiport</keyword>
<evidence type="ECO:0000259" key="12">
    <source>
        <dbReference type="Pfam" id="PF00361"/>
    </source>
</evidence>
<evidence type="ECO:0000256" key="5">
    <source>
        <dbReference type="ARBA" id="ARBA00022692"/>
    </source>
</evidence>
<dbReference type="InterPro" id="IPR007182">
    <property type="entry name" value="MnhB"/>
</dbReference>
<dbReference type="Pfam" id="PF00662">
    <property type="entry name" value="Proton_antipo_N"/>
    <property type="match status" value="1"/>
</dbReference>
<sequence length="956" mass="99107">MSLVLAVASAWILVPLAPVLVRLFGRYAGWPLALGMLFPLGILAGLRLDAGDVSQTVPWIPVLDVALRLRMDGLAFLFVLLILVIGAVVLIYSSSYLRAPRSPGFYLLMTAFAAAMLTLVLADDLLLLYVAWELTTLCSYLLILRSGPHAGPAATRTLLVTVAGGLCLLGAVCLIIVRTGTVQLSAALADPAWSSDAGFATAVAALVAVAAMTKSAQFPFHSWLPDAMVAPAPVSAYLHAAAMVKAGIYLLMLFSPAASHAVIWPALLVSIGLLTAALGAVLAVTRRDLKSLLAYSTVSQLGLLVAAIGVGTEVAMLAASIHVIAHALFKSSLFMGVGLIEKRTGTRDLHELSGLWRVMRWEAVMLVLAAASMAGIVPLVGFVSKELIFESLLHSPWGSGWLLALLAAAATVFTVAYSARLVLPTLPGPAMDGVKPWRYAAAMSVAVSATALTGLVLGPTVGILDPIAIPAAAVAAGVAPTEVGHLALWHGVNIPLVLSILAIAAGLAIAVLMGRRDRARSASGAQAPAEWVAPVTGVGVVQGIHDRIISFGHRVGDLTRFDSTAGQLAIPFVLIGAAALTTPLLWQGVGEYSSSTFLDGILLVLVVAGVVAIVRSRTRLGGVIASGIVGFTVVLTFFTLGASDVALTQLLVEVLTVVVMVLVLRRMSWRFPKEDARRRLAAVVAAVFTGAAATAATLVFTGHRGLSDVGEYMMGSAEELTGGTNIVNVILVDFRALDTLGELVVLAIGSVAVAALLDARPLVERKRPAPASPALANPFGNADYLRLLGRVLVPVMIVASLFMLLRGHTAPGGGFIAALLGAGAVVLSYLSAPTDDVPRVQRPYLAIAGLGMVVAAGTGLIGLFDGSFLRALHVDILGYHFTTALVFDLGVYFAVLGVILAAINRLGVSTPDDGTGRRPRPEDDPPPTGSTAPEDSVTAAETVQEASIATDGGGTR</sequence>
<feature type="transmembrane region" description="Helical" evidence="11">
    <location>
        <begin position="234"/>
        <end position="255"/>
    </location>
</feature>
<feature type="transmembrane region" description="Helical" evidence="11">
    <location>
        <begin position="317"/>
        <end position="340"/>
    </location>
</feature>
<evidence type="ECO:0000259" key="14">
    <source>
        <dbReference type="Pfam" id="PF04039"/>
    </source>
</evidence>
<feature type="transmembrane region" description="Helical" evidence="11">
    <location>
        <begin position="127"/>
        <end position="145"/>
    </location>
</feature>
<dbReference type="InterPro" id="IPR025383">
    <property type="entry name" value="MrpA_C/MbhD"/>
</dbReference>
<feature type="transmembrane region" description="Helical" evidence="11">
    <location>
        <begin position="292"/>
        <end position="311"/>
    </location>
</feature>
<dbReference type="Pfam" id="PF13244">
    <property type="entry name" value="MbhD"/>
    <property type="match status" value="1"/>
</dbReference>
<feature type="domain" description="MrpA C-terminal/MbhD" evidence="15">
    <location>
        <begin position="604"/>
        <end position="667"/>
    </location>
</feature>
<feature type="compositionally biased region" description="Basic and acidic residues" evidence="10">
    <location>
        <begin position="914"/>
        <end position="923"/>
    </location>
</feature>
<feature type="transmembrane region" description="Helical" evidence="11">
    <location>
        <begin position="620"/>
        <end position="640"/>
    </location>
</feature>
<evidence type="ECO:0000256" key="1">
    <source>
        <dbReference type="ARBA" id="ARBA00004651"/>
    </source>
</evidence>
<feature type="transmembrane region" description="Helical" evidence="11">
    <location>
        <begin position="104"/>
        <end position="121"/>
    </location>
</feature>
<dbReference type="InterPro" id="IPR001516">
    <property type="entry name" value="Proton_antipo_N"/>
</dbReference>
<dbReference type="AlphaFoldDB" id="A0A841AII0"/>
<evidence type="ECO:0000256" key="4">
    <source>
        <dbReference type="ARBA" id="ARBA00022475"/>
    </source>
</evidence>
<name>A0A841AII0_9MICO</name>
<feature type="transmembrane region" description="Helical" evidence="11">
    <location>
        <begin position="439"/>
        <end position="457"/>
    </location>
</feature>
<feature type="transmembrane region" description="Helical" evidence="11">
    <location>
        <begin position="494"/>
        <end position="513"/>
    </location>
</feature>
<evidence type="ECO:0000256" key="6">
    <source>
        <dbReference type="ARBA" id="ARBA00022989"/>
    </source>
</evidence>
<evidence type="ECO:0000256" key="7">
    <source>
        <dbReference type="ARBA" id="ARBA00023065"/>
    </source>
</evidence>
<dbReference type="InterPro" id="IPR050616">
    <property type="entry name" value="CPA3_Na-H_Antiporter_A"/>
</dbReference>
<evidence type="ECO:0000313" key="18">
    <source>
        <dbReference type="Proteomes" id="UP000588158"/>
    </source>
</evidence>
<dbReference type="RefSeq" id="WP_184326332.1">
    <property type="nucleotide sequence ID" value="NZ_JACHLZ010000001.1"/>
</dbReference>
<keyword evidence="7" id="KW-0406">Ion transport</keyword>
<accession>A0A841AII0</accession>
<keyword evidence="18" id="KW-1185">Reference proteome</keyword>
<feature type="transmembrane region" description="Helical" evidence="11">
    <location>
        <begin position="401"/>
        <end position="419"/>
    </location>
</feature>
<keyword evidence="8 11" id="KW-0472">Membrane</keyword>
<feature type="transmembrane region" description="Helical" evidence="11">
    <location>
        <begin position="844"/>
        <end position="864"/>
    </location>
</feature>
<dbReference type="InterPro" id="IPR001750">
    <property type="entry name" value="ND/Mrp_TM"/>
</dbReference>
<dbReference type="PANTHER" id="PTHR43373">
    <property type="entry name" value="NA(+)/H(+) ANTIPORTER SUBUNIT"/>
    <property type="match status" value="1"/>
</dbReference>
<keyword evidence="5 9" id="KW-0812">Transmembrane</keyword>
<feature type="transmembrane region" description="Helical" evidence="11">
    <location>
        <begin position="646"/>
        <end position="664"/>
    </location>
</feature>
<feature type="transmembrane region" description="Helical" evidence="11">
    <location>
        <begin position="568"/>
        <end position="586"/>
    </location>
</feature>
<feature type="transmembrane region" description="Helical" evidence="11">
    <location>
        <begin position="592"/>
        <end position="613"/>
    </location>
</feature>
<comment type="caution">
    <text evidence="17">The sequence shown here is derived from an EMBL/GenBank/DDBJ whole genome shotgun (WGS) entry which is preliminary data.</text>
</comment>
<proteinExistence type="predicted"/>
<evidence type="ECO:0000259" key="15">
    <source>
        <dbReference type="Pfam" id="PF13244"/>
    </source>
</evidence>
<dbReference type="Pfam" id="PF20501">
    <property type="entry name" value="MbhE"/>
    <property type="match status" value="1"/>
</dbReference>
<feature type="domain" description="MrpA C-terminal/MbhE" evidence="16">
    <location>
        <begin position="678"/>
        <end position="758"/>
    </location>
</feature>
<dbReference type="GO" id="GO:0005886">
    <property type="term" value="C:plasma membrane"/>
    <property type="evidence" value="ECO:0007669"/>
    <property type="project" value="UniProtKB-SubCell"/>
</dbReference>
<dbReference type="PRINTS" id="PR01434">
    <property type="entry name" value="NADHDHGNASE5"/>
</dbReference>
<feature type="transmembrane region" description="Helical" evidence="11">
    <location>
        <begin position="784"/>
        <end position="805"/>
    </location>
</feature>
<comment type="subcellular location">
    <subcellularLocation>
        <location evidence="1">Cell membrane</location>
        <topology evidence="1">Multi-pass membrane protein</topology>
    </subcellularLocation>
    <subcellularLocation>
        <location evidence="9">Membrane</location>
        <topology evidence="9">Multi-pass membrane protein</topology>
    </subcellularLocation>
</comment>
<dbReference type="Pfam" id="PF04039">
    <property type="entry name" value="MnhB"/>
    <property type="match status" value="1"/>
</dbReference>
<dbReference type="PANTHER" id="PTHR43373:SF1">
    <property type="entry name" value="NA(+)_H(+) ANTIPORTER SUBUNIT A"/>
    <property type="match status" value="1"/>
</dbReference>
<evidence type="ECO:0000256" key="10">
    <source>
        <dbReference type="SAM" id="MobiDB-lite"/>
    </source>
</evidence>
<feature type="domain" description="NADH:quinone oxidoreductase/Mrp antiporter transmembrane" evidence="12">
    <location>
        <begin position="122"/>
        <end position="407"/>
    </location>
</feature>
<dbReference type="EMBL" id="JACHLZ010000001">
    <property type="protein sequence ID" value="MBB5833125.1"/>
    <property type="molecule type" value="Genomic_DNA"/>
</dbReference>
<evidence type="ECO:0000259" key="16">
    <source>
        <dbReference type="Pfam" id="PF20501"/>
    </source>
</evidence>
<feature type="domain" description="NADH-Ubiquinone oxidoreductase (complex I) chain 5 N-terminal" evidence="13">
    <location>
        <begin position="59"/>
        <end position="98"/>
    </location>
</feature>
<feature type="transmembrane region" description="Helical" evidence="11">
    <location>
        <begin position="743"/>
        <end position="763"/>
    </location>
</feature>
<feature type="transmembrane region" description="Helical" evidence="11">
    <location>
        <begin position="157"/>
        <end position="177"/>
    </location>
</feature>
<gene>
    <name evidence="17" type="ORF">HNR70_002938</name>
</gene>
<feature type="transmembrane region" description="Helical" evidence="11">
    <location>
        <begin position="361"/>
        <end position="381"/>
    </location>
</feature>
<evidence type="ECO:0000256" key="11">
    <source>
        <dbReference type="SAM" id="Phobius"/>
    </source>
</evidence>
<feature type="transmembrane region" description="Helical" evidence="11">
    <location>
        <begin position="876"/>
        <end position="903"/>
    </location>
</feature>
<feature type="domain" description="Na+/H+ antiporter MnhB subunit-related protein" evidence="14">
    <location>
        <begin position="785"/>
        <end position="900"/>
    </location>
</feature>
<evidence type="ECO:0000313" key="17">
    <source>
        <dbReference type="EMBL" id="MBB5833125.1"/>
    </source>
</evidence>
<dbReference type="InterPro" id="IPR046806">
    <property type="entry name" value="MrpA_C/MbhE"/>
</dbReference>
<dbReference type="Proteomes" id="UP000588158">
    <property type="component" value="Unassembled WGS sequence"/>
</dbReference>
<evidence type="ECO:0000256" key="2">
    <source>
        <dbReference type="ARBA" id="ARBA00022448"/>
    </source>
</evidence>
<feature type="transmembrane region" description="Helical" evidence="11">
    <location>
        <begin position="811"/>
        <end position="832"/>
    </location>
</feature>
<dbReference type="GO" id="GO:0015297">
    <property type="term" value="F:antiporter activity"/>
    <property type="evidence" value="ECO:0007669"/>
    <property type="project" value="UniProtKB-KW"/>
</dbReference>
<evidence type="ECO:0000256" key="3">
    <source>
        <dbReference type="ARBA" id="ARBA00022449"/>
    </source>
</evidence>
<feature type="transmembrane region" description="Helical" evidence="11">
    <location>
        <begin position="680"/>
        <end position="700"/>
    </location>
</feature>
<organism evidence="17 18">
    <name type="scientific">Brachybacterium aquaticum</name>
    <dbReference type="NCBI Taxonomy" id="1432564"/>
    <lineage>
        <taxon>Bacteria</taxon>
        <taxon>Bacillati</taxon>
        <taxon>Actinomycetota</taxon>
        <taxon>Actinomycetes</taxon>
        <taxon>Micrococcales</taxon>
        <taxon>Dermabacteraceae</taxon>
        <taxon>Brachybacterium</taxon>
    </lineage>
</organism>
<evidence type="ECO:0000259" key="13">
    <source>
        <dbReference type="Pfam" id="PF00662"/>
    </source>
</evidence>
<evidence type="ECO:0000256" key="8">
    <source>
        <dbReference type="ARBA" id="ARBA00023136"/>
    </source>
</evidence>
<evidence type="ECO:0000256" key="9">
    <source>
        <dbReference type="RuleBase" id="RU000320"/>
    </source>
</evidence>
<dbReference type="Pfam" id="PF00361">
    <property type="entry name" value="Proton_antipo_M"/>
    <property type="match status" value="1"/>
</dbReference>
<protein>
    <submittedName>
        <fullName evidence="17">Multicomponent Na+:H+ antiporter subunit A</fullName>
    </submittedName>
</protein>